<evidence type="ECO:0000256" key="7">
    <source>
        <dbReference type="ARBA" id="ARBA00023136"/>
    </source>
</evidence>
<feature type="transmembrane region" description="Helical" evidence="8">
    <location>
        <begin position="129"/>
        <end position="149"/>
    </location>
</feature>
<proteinExistence type="predicted"/>
<keyword evidence="4 10" id="KW-0762">Sugar transport</keyword>
<comment type="caution">
    <text evidence="10">The sequence shown here is derived from an EMBL/GenBank/DDBJ whole genome shotgun (WGS) entry which is preliminary data.</text>
</comment>
<dbReference type="EMBL" id="JABACJ020000013">
    <property type="protein sequence ID" value="MBU3876872.1"/>
    <property type="molecule type" value="Genomic_DNA"/>
</dbReference>
<evidence type="ECO:0000256" key="1">
    <source>
        <dbReference type="ARBA" id="ARBA00004651"/>
    </source>
</evidence>
<feature type="transmembrane region" description="Helical" evidence="8">
    <location>
        <begin position="301"/>
        <end position="325"/>
    </location>
</feature>
<keyword evidence="2" id="KW-0813">Transport</keyword>
<feature type="transmembrane region" description="Helical" evidence="8">
    <location>
        <begin position="262"/>
        <end position="281"/>
    </location>
</feature>
<keyword evidence="7 8" id="KW-0472">Membrane</keyword>
<protein>
    <submittedName>
        <fullName evidence="10">PTS sugar transporter subunit IIC</fullName>
    </submittedName>
</protein>
<name>A0ABS6D5I7_9FIRM</name>
<evidence type="ECO:0000256" key="3">
    <source>
        <dbReference type="ARBA" id="ARBA00022475"/>
    </source>
</evidence>
<keyword evidence="5 8" id="KW-0812">Transmembrane</keyword>
<gene>
    <name evidence="10" type="ORF">HGO97_013745</name>
</gene>
<organism evidence="10 11">
    <name type="scientific">Faecalicatena faecalis</name>
    <dbReference type="NCBI Taxonomy" id="2726362"/>
    <lineage>
        <taxon>Bacteria</taxon>
        <taxon>Bacillati</taxon>
        <taxon>Bacillota</taxon>
        <taxon>Clostridia</taxon>
        <taxon>Lachnospirales</taxon>
        <taxon>Lachnospiraceae</taxon>
        <taxon>Faecalicatena</taxon>
    </lineage>
</organism>
<dbReference type="PANTHER" id="PTHR40063">
    <property type="entry name" value="MEMBRANE PROTEIN-RELATED"/>
    <property type="match status" value="1"/>
</dbReference>
<keyword evidence="11" id="KW-1185">Reference proteome</keyword>
<evidence type="ECO:0000256" key="6">
    <source>
        <dbReference type="ARBA" id="ARBA00022989"/>
    </source>
</evidence>
<evidence type="ECO:0000313" key="10">
    <source>
        <dbReference type="EMBL" id="MBU3876872.1"/>
    </source>
</evidence>
<keyword evidence="3" id="KW-1003">Cell membrane</keyword>
<comment type="subcellular location">
    <subcellularLocation>
        <location evidence="1">Cell membrane</location>
        <topology evidence="1">Multi-pass membrane protein</topology>
    </subcellularLocation>
</comment>
<evidence type="ECO:0000256" key="5">
    <source>
        <dbReference type="ARBA" id="ARBA00022692"/>
    </source>
</evidence>
<evidence type="ECO:0000259" key="9">
    <source>
        <dbReference type="Pfam" id="PF13303"/>
    </source>
</evidence>
<sequence>MLTIISGIGLLLLTLAGFSLFSLKMPKGQAAMSGMANAAIATFLVEAVHRYITGDLLNVKFFQDLGSTSGSLGGVAAAITVPISMGANPVFAVVAGVAVGGYGILPGFIAGYVIGLIGPVIERKLPEGLNMIVGALLIAPAARMIALLVDPVVNSTLVRIGQTISAAAEQSPLVMGLLLGGIMKMICTSPLSSMALTAMLGLNGLAMGIAAIACVGGSFTNGLIFSRLKLGDKSNVIAVMLEPLTQADIITSHPIPIYCSNFFGGGLAGMGAAALGIINNAPGTASPIPGLLAPFAFNPPVNVLIALGLAVAGGSLAGFVGSAVFKKRYTKPEAAPLPEEVVLE</sequence>
<dbReference type="Pfam" id="PF13303">
    <property type="entry name" value="PTS_EIIC_2"/>
    <property type="match status" value="1"/>
</dbReference>
<feature type="transmembrane region" description="Helical" evidence="8">
    <location>
        <begin position="90"/>
        <end position="117"/>
    </location>
</feature>
<feature type="domain" description="Phosphotransferase system EIIC" evidence="9">
    <location>
        <begin position="31"/>
        <end position="329"/>
    </location>
</feature>
<reference evidence="10 11" key="1">
    <citation type="submission" date="2021-06" db="EMBL/GenBank/DDBJ databases">
        <title>Faecalicatena sp. nov. isolated from porcine feces.</title>
        <authorList>
            <person name="Oh B.S."/>
            <person name="Lee J.H."/>
        </authorList>
    </citation>
    <scope>NUCLEOTIDE SEQUENCE [LARGE SCALE GENOMIC DNA]</scope>
    <source>
        <strain evidence="10 11">AGMB00832</strain>
    </source>
</reference>
<accession>A0ABS6D5I7</accession>
<evidence type="ECO:0000313" key="11">
    <source>
        <dbReference type="Proteomes" id="UP000723714"/>
    </source>
</evidence>
<evidence type="ECO:0000256" key="8">
    <source>
        <dbReference type="SAM" id="Phobius"/>
    </source>
</evidence>
<evidence type="ECO:0000256" key="2">
    <source>
        <dbReference type="ARBA" id="ARBA00022448"/>
    </source>
</evidence>
<keyword evidence="6 8" id="KW-1133">Transmembrane helix</keyword>
<evidence type="ECO:0000256" key="4">
    <source>
        <dbReference type="ARBA" id="ARBA00022597"/>
    </source>
</evidence>
<dbReference type="InterPro" id="IPR003352">
    <property type="entry name" value="PTS_EIIC"/>
</dbReference>
<dbReference type="PANTHER" id="PTHR40063:SF1">
    <property type="entry name" value="MEMBRANE PROTEIN"/>
    <property type="match status" value="1"/>
</dbReference>
<dbReference type="Proteomes" id="UP000723714">
    <property type="component" value="Unassembled WGS sequence"/>
</dbReference>
<feature type="transmembrane region" description="Helical" evidence="8">
    <location>
        <begin position="200"/>
        <end position="225"/>
    </location>
</feature>